<dbReference type="PANTHER" id="PTHR13341">
    <property type="entry name" value="MIR-INTERACTING SAPOSIN-LIKE PROTEIN"/>
    <property type="match status" value="1"/>
</dbReference>
<accession>A0A397YD49</accession>
<protein>
    <recommendedName>
        <fullName evidence="3">DUF3456 domain-containing protein</fullName>
    </recommendedName>
</protein>
<reference evidence="4 5" key="1">
    <citation type="submission" date="2018-06" db="EMBL/GenBank/DDBJ databases">
        <title>WGS assembly of Brassica rapa FPsc.</title>
        <authorList>
            <person name="Bowman J."/>
            <person name="Kohchi T."/>
            <person name="Yamato K."/>
            <person name="Jenkins J."/>
            <person name="Shu S."/>
            <person name="Ishizaki K."/>
            <person name="Yamaoka S."/>
            <person name="Nishihama R."/>
            <person name="Nakamura Y."/>
            <person name="Berger F."/>
            <person name="Adam C."/>
            <person name="Aki S."/>
            <person name="Althoff F."/>
            <person name="Araki T."/>
            <person name="Arteaga-Vazquez M."/>
            <person name="Balasubrmanian S."/>
            <person name="Bauer D."/>
            <person name="Boehm C."/>
            <person name="Briginshaw L."/>
            <person name="Caballero-Perez J."/>
            <person name="Catarino B."/>
            <person name="Chen F."/>
            <person name="Chiyoda S."/>
            <person name="Chovatia M."/>
            <person name="Davies K."/>
            <person name="Delmans M."/>
            <person name="Demura T."/>
            <person name="Dierschke T."/>
            <person name="Dolan L."/>
            <person name="Dorantes-Acosta A."/>
            <person name="Eklund D."/>
            <person name="Florent S."/>
            <person name="Flores-Sandoval E."/>
            <person name="Fujiyama A."/>
            <person name="Fukuzawa H."/>
            <person name="Galik B."/>
            <person name="Grimanelli D."/>
            <person name="Grimwood J."/>
            <person name="Grossniklaus U."/>
            <person name="Hamada T."/>
            <person name="Haseloff J."/>
            <person name="Hetherington A."/>
            <person name="Higo A."/>
            <person name="Hirakawa Y."/>
            <person name="Hundley H."/>
            <person name="Ikeda Y."/>
            <person name="Inoue K."/>
            <person name="Inoue S."/>
            <person name="Ishida S."/>
            <person name="Jia Q."/>
            <person name="Kakita M."/>
            <person name="Kanazawa T."/>
            <person name="Kawai Y."/>
            <person name="Kawashima T."/>
            <person name="Kennedy M."/>
            <person name="Kinose K."/>
            <person name="Kinoshita T."/>
            <person name="Kohara Y."/>
            <person name="Koide E."/>
            <person name="Komatsu K."/>
            <person name="Kopischke S."/>
            <person name="Kubo M."/>
            <person name="Kyozuka J."/>
            <person name="Lagercrantz U."/>
            <person name="Lin S."/>
            <person name="Lindquist E."/>
            <person name="Lipzen A."/>
            <person name="Lu C."/>
            <person name="Luna E."/>
            <person name="Martienssen R."/>
            <person name="Minamino N."/>
            <person name="Mizutani M."/>
            <person name="Mizutani M."/>
            <person name="Mochizuki N."/>
            <person name="Monte I."/>
            <person name="Mosher R."/>
            <person name="Nagasaki H."/>
            <person name="Nakagami H."/>
            <person name="Naramoto S."/>
            <person name="Nishitani K."/>
            <person name="Ohtani M."/>
            <person name="Okamoto T."/>
            <person name="Okumura M."/>
            <person name="Phillips J."/>
            <person name="Pollak B."/>
            <person name="Reinders A."/>
            <person name="Roevekamp M."/>
            <person name="Sano R."/>
            <person name="Sawa S."/>
            <person name="Schmid M."/>
            <person name="Shirakawa M."/>
            <person name="Solano R."/>
            <person name="Spunde A."/>
            <person name="Suetsugu N."/>
            <person name="Sugano S."/>
            <person name="Sugiyama A."/>
            <person name="Sun R."/>
            <person name="Suzuki Y."/>
            <person name="Takenaka M."/>
            <person name="Takezawa D."/>
            <person name="Tomogane H."/>
            <person name="Tsuzuki M."/>
            <person name="Ueda T."/>
            <person name="Umeda M."/>
            <person name="Ward J."/>
            <person name="Watanabe Y."/>
            <person name="Yazaki K."/>
            <person name="Yokoyama R."/>
            <person name="Yoshitake Y."/>
            <person name="Yotsui I."/>
            <person name="Zachgo S."/>
            <person name="Schmutz J."/>
        </authorList>
    </citation>
    <scope>NUCLEOTIDE SEQUENCE [LARGE SCALE GENOMIC DNA]</scope>
    <source>
        <strain evidence="5">cv. B-3</strain>
    </source>
</reference>
<feature type="signal peptide" evidence="2">
    <location>
        <begin position="1"/>
        <end position="18"/>
    </location>
</feature>
<dbReference type="Pfam" id="PF11938">
    <property type="entry name" value="DUF3456"/>
    <property type="match status" value="1"/>
</dbReference>
<proteinExistence type="predicted"/>
<sequence length="182" mass="20563">MAKLVIFTVVVITIFSFGVSVDDKCSACNAVAEELESQLLKEKPRNHLDLRNRLNSKGQREGKVIDYRMSDLRVVDLLDGLCDRMQDYTLQNVESKNREWVKVESFDNLTNKQEAKAHANDISTYCGRLLEETEDELAEVIKNGSLKVGDARKVLCQTLSNHCSKSSETDSEDEDDDDADEL</sequence>
<dbReference type="InterPro" id="IPR042415">
    <property type="entry name" value="CNPY"/>
</dbReference>
<dbReference type="PANTHER" id="PTHR13341:SF2">
    <property type="entry name" value="PROTEIN SEELE"/>
    <property type="match status" value="1"/>
</dbReference>
<name>A0A397YD49_BRACM</name>
<dbReference type="InterPro" id="IPR021852">
    <property type="entry name" value="DUF3456"/>
</dbReference>
<keyword evidence="2" id="KW-0732">Signal</keyword>
<dbReference type="Proteomes" id="UP000264353">
    <property type="component" value="Chromosome A8"/>
</dbReference>
<dbReference type="AlphaFoldDB" id="A0A397YD49"/>
<organism evidence="4 5">
    <name type="scientific">Brassica campestris</name>
    <name type="common">Field mustard</name>
    <dbReference type="NCBI Taxonomy" id="3711"/>
    <lineage>
        <taxon>Eukaryota</taxon>
        <taxon>Viridiplantae</taxon>
        <taxon>Streptophyta</taxon>
        <taxon>Embryophyta</taxon>
        <taxon>Tracheophyta</taxon>
        <taxon>Spermatophyta</taxon>
        <taxon>Magnoliopsida</taxon>
        <taxon>eudicotyledons</taxon>
        <taxon>Gunneridae</taxon>
        <taxon>Pentapetalae</taxon>
        <taxon>rosids</taxon>
        <taxon>malvids</taxon>
        <taxon>Brassicales</taxon>
        <taxon>Brassicaceae</taxon>
        <taxon>Brassiceae</taxon>
        <taxon>Brassica</taxon>
    </lineage>
</organism>
<feature type="domain" description="DUF3456" evidence="3">
    <location>
        <begin position="24"/>
        <end position="163"/>
    </location>
</feature>
<evidence type="ECO:0000259" key="3">
    <source>
        <dbReference type="Pfam" id="PF11938"/>
    </source>
</evidence>
<dbReference type="EMBL" id="CM010635">
    <property type="protein sequence ID" value="RID49754.1"/>
    <property type="molecule type" value="Genomic_DNA"/>
</dbReference>
<evidence type="ECO:0000313" key="5">
    <source>
        <dbReference type="Proteomes" id="UP000264353"/>
    </source>
</evidence>
<evidence type="ECO:0000256" key="2">
    <source>
        <dbReference type="SAM" id="SignalP"/>
    </source>
</evidence>
<feature type="compositionally biased region" description="Acidic residues" evidence="1">
    <location>
        <begin position="169"/>
        <end position="182"/>
    </location>
</feature>
<gene>
    <name evidence="4" type="ORF">BRARA_H00532</name>
</gene>
<feature type="chain" id="PRO_5017339842" description="DUF3456 domain-containing protein" evidence="2">
    <location>
        <begin position="19"/>
        <end position="182"/>
    </location>
</feature>
<evidence type="ECO:0000256" key="1">
    <source>
        <dbReference type="SAM" id="MobiDB-lite"/>
    </source>
</evidence>
<feature type="region of interest" description="Disordered" evidence="1">
    <location>
        <begin position="162"/>
        <end position="182"/>
    </location>
</feature>
<evidence type="ECO:0000313" key="4">
    <source>
        <dbReference type="EMBL" id="RID49754.1"/>
    </source>
</evidence>